<dbReference type="GO" id="GO:0003841">
    <property type="term" value="F:1-acylglycerol-3-phosphate O-acyltransferase activity"/>
    <property type="evidence" value="ECO:0007669"/>
    <property type="project" value="TreeGrafter"/>
</dbReference>
<dbReference type="SMART" id="SM00563">
    <property type="entry name" value="PlsC"/>
    <property type="match status" value="1"/>
</dbReference>
<dbReference type="CDD" id="cd07989">
    <property type="entry name" value="LPLAT_AGPAT-like"/>
    <property type="match status" value="1"/>
</dbReference>
<sequence length="228" mass="25702">MLMSMGIRMYSYHSERVPRNSAVLVVSNHRSVMDALVLMSAIERPIRFACHHYMGQVPVMREVVKQLGCFPLESDQHRQASFFHQAIGLLKSQEAVGIFPEGTSPMVQPPQPPEMGKFHRGFAHLALKAPIEELAILPVAIAPEKETINSAIPLRVLSFFDPTEPLFDQDGWHPLVLYQTVNVMIGHPIWMTPTHRADYQGRFARKAVVELVDRAQTEIKSLLDQGCP</sequence>
<dbReference type="AlphaFoldDB" id="A0A1Z4JJ47"/>
<evidence type="ECO:0000256" key="1">
    <source>
        <dbReference type="ARBA" id="ARBA00022679"/>
    </source>
</evidence>
<keyword evidence="2 4" id="KW-0012">Acyltransferase</keyword>
<dbReference type="SUPFAM" id="SSF69593">
    <property type="entry name" value="Glycerol-3-phosphate (1)-acyltransferase"/>
    <property type="match status" value="1"/>
</dbReference>
<evidence type="ECO:0000259" key="3">
    <source>
        <dbReference type="SMART" id="SM00563"/>
    </source>
</evidence>
<organism evidence="4 5">
    <name type="scientific">Leptolyngbya boryana NIES-2135</name>
    <dbReference type="NCBI Taxonomy" id="1973484"/>
    <lineage>
        <taxon>Bacteria</taxon>
        <taxon>Bacillati</taxon>
        <taxon>Cyanobacteriota</taxon>
        <taxon>Cyanophyceae</taxon>
        <taxon>Leptolyngbyales</taxon>
        <taxon>Leptolyngbyaceae</taxon>
        <taxon>Leptolyngbya group</taxon>
        <taxon>Leptolyngbya</taxon>
    </lineage>
</organism>
<evidence type="ECO:0000256" key="2">
    <source>
        <dbReference type="ARBA" id="ARBA00023315"/>
    </source>
</evidence>
<dbReference type="InterPro" id="IPR002123">
    <property type="entry name" value="Plipid/glycerol_acylTrfase"/>
</dbReference>
<dbReference type="Proteomes" id="UP000217895">
    <property type="component" value="Chromosome"/>
</dbReference>
<dbReference type="GO" id="GO:0006654">
    <property type="term" value="P:phosphatidic acid biosynthetic process"/>
    <property type="evidence" value="ECO:0007669"/>
    <property type="project" value="TreeGrafter"/>
</dbReference>
<dbReference type="PANTHER" id="PTHR10434">
    <property type="entry name" value="1-ACYL-SN-GLYCEROL-3-PHOSPHATE ACYLTRANSFERASE"/>
    <property type="match status" value="1"/>
</dbReference>
<dbReference type="PANTHER" id="PTHR10434:SF66">
    <property type="entry name" value="PHOSPHOLIPID_GLYCEROL ACYLTRANSFERASE DOMAIN-CONTAINING PROTEIN"/>
    <property type="match status" value="1"/>
</dbReference>
<protein>
    <submittedName>
        <fullName evidence="4">Phospholipid/glycerol acyltransferase</fullName>
    </submittedName>
</protein>
<proteinExistence type="predicted"/>
<name>A0A1Z4JJ47_LEPBY</name>
<accession>A0A1Z4JJ47</accession>
<gene>
    <name evidence="4" type="ORF">NIES2135_36250</name>
</gene>
<evidence type="ECO:0000313" key="5">
    <source>
        <dbReference type="Proteomes" id="UP000217895"/>
    </source>
</evidence>
<evidence type="ECO:0000313" key="4">
    <source>
        <dbReference type="EMBL" id="BAY56785.1"/>
    </source>
</evidence>
<dbReference type="EMBL" id="AP018203">
    <property type="protein sequence ID" value="BAY56785.1"/>
    <property type="molecule type" value="Genomic_DNA"/>
</dbReference>
<dbReference type="Pfam" id="PF01553">
    <property type="entry name" value="Acyltransferase"/>
    <property type="match status" value="1"/>
</dbReference>
<keyword evidence="1 4" id="KW-0808">Transferase</keyword>
<reference evidence="4 5" key="1">
    <citation type="submission" date="2017-06" db="EMBL/GenBank/DDBJ databases">
        <title>Genome sequencing of cyanobaciteial culture collection at National Institute for Environmental Studies (NIES).</title>
        <authorList>
            <person name="Hirose Y."/>
            <person name="Shimura Y."/>
            <person name="Fujisawa T."/>
            <person name="Nakamura Y."/>
            <person name="Kawachi M."/>
        </authorList>
    </citation>
    <scope>NUCLEOTIDE SEQUENCE [LARGE SCALE GENOMIC DNA]</scope>
    <source>
        <strain evidence="4 5">NIES-2135</strain>
    </source>
</reference>
<feature type="domain" description="Phospholipid/glycerol acyltransferase" evidence="3">
    <location>
        <begin position="23"/>
        <end position="144"/>
    </location>
</feature>
<keyword evidence="5" id="KW-1185">Reference proteome</keyword>